<evidence type="ECO:0000313" key="2">
    <source>
        <dbReference type="EMBL" id="OEO28532.1"/>
    </source>
</evidence>
<dbReference type="InterPro" id="IPR051541">
    <property type="entry name" value="PTS_SugarTrans_NitroReg"/>
</dbReference>
<gene>
    <name evidence="2" type="ORF">VW23_004330</name>
</gene>
<dbReference type="PANTHER" id="PTHR47738:SF1">
    <property type="entry name" value="NITROGEN REGULATORY PROTEIN"/>
    <property type="match status" value="1"/>
</dbReference>
<evidence type="ECO:0000313" key="3">
    <source>
        <dbReference type="Proteomes" id="UP000095463"/>
    </source>
</evidence>
<protein>
    <recommendedName>
        <fullName evidence="1">PTS EIIA type-2 domain-containing protein</fullName>
    </recommendedName>
</protein>
<dbReference type="InterPro" id="IPR016152">
    <property type="entry name" value="PTrfase/Anion_transptr"/>
</dbReference>
<dbReference type="PROSITE" id="PS51094">
    <property type="entry name" value="PTS_EIIA_TYPE_2"/>
    <property type="match status" value="1"/>
</dbReference>
<name>A0A1E5XIV4_9HYPH</name>
<dbReference type="Pfam" id="PF00359">
    <property type="entry name" value="PTS_EIIA_2"/>
    <property type="match status" value="1"/>
</dbReference>
<dbReference type="AlphaFoldDB" id="A0A1E5XIV4"/>
<keyword evidence="3" id="KW-1185">Reference proteome</keyword>
<comment type="caution">
    <text evidence="2">The sequence shown here is derived from an EMBL/GenBank/DDBJ whole genome shotgun (WGS) entry which is preliminary data.</text>
</comment>
<feature type="domain" description="PTS EIIA type-2" evidence="1">
    <location>
        <begin position="5"/>
        <end position="147"/>
    </location>
</feature>
<dbReference type="CDD" id="cd00211">
    <property type="entry name" value="PTS_IIA_fru"/>
    <property type="match status" value="1"/>
</dbReference>
<dbReference type="InterPro" id="IPR002178">
    <property type="entry name" value="PTS_EIIA_type-2_dom"/>
</dbReference>
<dbReference type="GO" id="GO:0030295">
    <property type="term" value="F:protein kinase activator activity"/>
    <property type="evidence" value="ECO:0007669"/>
    <property type="project" value="TreeGrafter"/>
</dbReference>
<dbReference type="SUPFAM" id="SSF55804">
    <property type="entry name" value="Phoshotransferase/anion transport protein"/>
    <property type="match status" value="1"/>
</dbReference>
<organism evidence="2 3">
    <name type="scientific">Devosia insulae DS-56</name>
    <dbReference type="NCBI Taxonomy" id="1116389"/>
    <lineage>
        <taxon>Bacteria</taxon>
        <taxon>Pseudomonadati</taxon>
        <taxon>Pseudomonadota</taxon>
        <taxon>Alphaproteobacteria</taxon>
        <taxon>Hyphomicrobiales</taxon>
        <taxon>Devosiaceae</taxon>
        <taxon>Devosia</taxon>
    </lineage>
</organism>
<dbReference type="EMBL" id="LAJE02000364">
    <property type="protein sequence ID" value="OEO28532.1"/>
    <property type="molecule type" value="Genomic_DNA"/>
</dbReference>
<dbReference type="Gene3D" id="3.40.930.10">
    <property type="entry name" value="Mannitol-specific EII, Chain A"/>
    <property type="match status" value="1"/>
</dbReference>
<evidence type="ECO:0000259" key="1">
    <source>
        <dbReference type="PROSITE" id="PS51094"/>
    </source>
</evidence>
<dbReference type="Proteomes" id="UP000095463">
    <property type="component" value="Unassembled WGS sequence"/>
</dbReference>
<dbReference type="PANTHER" id="PTHR47738">
    <property type="entry name" value="PTS SYSTEM FRUCTOSE-LIKE EIIA COMPONENT-RELATED"/>
    <property type="match status" value="1"/>
</dbReference>
<accession>A0A1E5XIV4</accession>
<dbReference type="RefSeq" id="WP_069912160.1">
    <property type="nucleotide sequence ID" value="NZ_LAJE02000364.1"/>
</dbReference>
<proteinExistence type="predicted"/>
<sequence length="147" mass="15767">MNIAELLREENVLVDLDAPSKPQLLQQLAERAARATGLDQAAVFNGLSHRETLGSTGIGQGIAIPHSAPAGLAKPFALLARTTKPVEFDAVDDRPVDLVFLLLSPADRTSHLKALSVVSRQLRSAGVTERLRRARTAAEMYSAMTGE</sequence>
<reference evidence="2 3" key="1">
    <citation type="journal article" date="2015" name="Genome Announc.">
        <title>Genome Assemblies of Three Soil-Associated Devosia species: D. insulae, D. limi, and D. soli.</title>
        <authorList>
            <person name="Hassan Y.I."/>
            <person name="Lepp D."/>
            <person name="Zhou T."/>
        </authorList>
    </citation>
    <scope>NUCLEOTIDE SEQUENCE [LARGE SCALE GENOMIC DNA]</scope>
    <source>
        <strain evidence="2 3">DS-56</strain>
    </source>
</reference>
<dbReference type="OrthoDB" id="95460at2"/>